<evidence type="ECO:0000256" key="7">
    <source>
        <dbReference type="ARBA" id="ARBA00022989"/>
    </source>
</evidence>
<comment type="function">
    <text evidence="10">Part of the binding-protein-dependent transport system for phosphate; probably responsible for the translocation of the substrate across the membrane.</text>
</comment>
<dbReference type="InterPro" id="IPR035906">
    <property type="entry name" value="MetI-like_sf"/>
</dbReference>
<keyword evidence="5 10" id="KW-0592">Phosphate transport</keyword>
<dbReference type="RefSeq" id="WP_209457753.1">
    <property type="nucleotide sequence ID" value="NZ_BAAACS010000006.1"/>
</dbReference>
<evidence type="ECO:0000256" key="6">
    <source>
        <dbReference type="ARBA" id="ARBA00022692"/>
    </source>
</evidence>
<evidence type="ECO:0000259" key="11">
    <source>
        <dbReference type="PROSITE" id="PS50928"/>
    </source>
</evidence>
<evidence type="ECO:0000256" key="10">
    <source>
        <dbReference type="RuleBase" id="RU363054"/>
    </source>
</evidence>
<name>A0ABS4EER8_9FIRM</name>
<gene>
    <name evidence="12" type="ORF">J2Z43_002894</name>
</gene>
<dbReference type="CDD" id="cd06261">
    <property type="entry name" value="TM_PBP2"/>
    <property type="match status" value="1"/>
</dbReference>
<evidence type="ECO:0000313" key="12">
    <source>
        <dbReference type="EMBL" id="MBP1856441.1"/>
    </source>
</evidence>
<dbReference type="PANTHER" id="PTHR30425:SF1">
    <property type="entry name" value="PHOSPHATE TRANSPORT SYSTEM PERMEASE PROTEIN PSTC"/>
    <property type="match status" value="1"/>
</dbReference>
<dbReference type="PANTHER" id="PTHR30425">
    <property type="entry name" value="PHOSPHATE TRANSPORT SYSTEM PERMEASE PROTEIN PST"/>
    <property type="match status" value="1"/>
</dbReference>
<feature type="transmembrane region" description="Helical" evidence="9">
    <location>
        <begin position="201"/>
        <end position="223"/>
    </location>
</feature>
<evidence type="ECO:0000313" key="13">
    <source>
        <dbReference type="Proteomes" id="UP000767291"/>
    </source>
</evidence>
<dbReference type="EMBL" id="JAGGJX010000009">
    <property type="protein sequence ID" value="MBP1856441.1"/>
    <property type="molecule type" value="Genomic_DNA"/>
</dbReference>
<keyword evidence="4 10" id="KW-1003">Cell membrane</keyword>
<evidence type="ECO:0000256" key="9">
    <source>
        <dbReference type="RuleBase" id="RU363032"/>
    </source>
</evidence>
<dbReference type="InterPro" id="IPR011864">
    <property type="entry name" value="Phosphate_PstC"/>
</dbReference>
<evidence type="ECO:0000256" key="4">
    <source>
        <dbReference type="ARBA" id="ARBA00022475"/>
    </source>
</evidence>
<feature type="transmembrane region" description="Helical" evidence="9">
    <location>
        <begin position="259"/>
        <end position="281"/>
    </location>
</feature>
<dbReference type="SUPFAM" id="SSF161098">
    <property type="entry name" value="MetI-like"/>
    <property type="match status" value="1"/>
</dbReference>
<proteinExistence type="inferred from homology"/>
<evidence type="ECO:0000256" key="5">
    <source>
        <dbReference type="ARBA" id="ARBA00022592"/>
    </source>
</evidence>
<feature type="transmembrane region" description="Helical" evidence="9">
    <location>
        <begin position="144"/>
        <end position="163"/>
    </location>
</feature>
<keyword evidence="3 9" id="KW-0813">Transport</keyword>
<feature type="transmembrane region" description="Helical" evidence="9">
    <location>
        <begin position="63"/>
        <end position="96"/>
    </location>
</feature>
<feature type="transmembrane region" description="Helical" evidence="9">
    <location>
        <begin position="12"/>
        <end position="32"/>
    </location>
</feature>
<reference evidence="12 13" key="1">
    <citation type="submission" date="2021-03" db="EMBL/GenBank/DDBJ databases">
        <title>Genomic Encyclopedia of Type Strains, Phase IV (KMG-IV): sequencing the most valuable type-strain genomes for metagenomic binning, comparative biology and taxonomic classification.</title>
        <authorList>
            <person name="Goeker M."/>
        </authorList>
    </citation>
    <scope>NUCLEOTIDE SEQUENCE [LARGE SCALE GENOMIC DNA]</scope>
    <source>
        <strain evidence="12 13">DSM 1289</strain>
    </source>
</reference>
<dbReference type="Pfam" id="PF00528">
    <property type="entry name" value="BPD_transp_1"/>
    <property type="match status" value="1"/>
</dbReference>
<comment type="subcellular location">
    <subcellularLocation>
        <location evidence="1 9">Cell membrane</location>
        <topology evidence="1 9">Multi-pass membrane protein</topology>
    </subcellularLocation>
</comment>
<dbReference type="Gene3D" id="1.10.3720.10">
    <property type="entry name" value="MetI-like"/>
    <property type="match status" value="1"/>
</dbReference>
<evidence type="ECO:0000256" key="8">
    <source>
        <dbReference type="ARBA" id="ARBA00023136"/>
    </source>
</evidence>
<dbReference type="InterPro" id="IPR051124">
    <property type="entry name" value="Phosphate_Transport_Permease"/>
</dbReference>
<keyword evidence="7 9" id="KW-1133">Transmembrane helix</keyword>
<organism evidence="12 13">
    <name type="scientific">Metaclostridioides mangenotii</name>
    <dbReference type="NCBI Taxonomy" id="1540"/>
    <lineage>
        <taxon>Bacteria</taxon>
        <taxon>Bacillati</taxon>
        <taxon>Bacillota</taxon>
        <taxon>Clostridia</taxon>
        <taxon>Peptostreptococcales</taxon>
        <taxon>Peptostreptococcaceae</taxon>
        <taxon>Metaclostridioides</taxon>
    </lineage>
</organism>
<comment type="similarity">
    <text evidence="2 10">Belongs to the binding-protein-dependent transport system permease family. CysTW subfamily.</text>
</comment>
<sequence length="292" mass="31748">MNKAVKIIFKTVVFAGAVSTFFLMILMVGHIFQESYPAFSQIGLELFDINAEWRPLSNNPSYSIMAAIAGTIYVPAIAVSIAVIFGIGCALFLNFYTAKKISNMCLSFIDLIAGIPSVIFGFIGLSALIKFFENDLRMTSGECVLAAGILLAIMLLPFVVSTCSESIEASRKKYELTALSLGFSKEVFIVKILLPSMKTSIVTSIMMAFGRGLGETMAVMMVIGNSPIYPKLFGRAQTIPSLTALEMGSVGYGSLHLSALYAANFVLIIILIVVFGTGYIFKRRLRIDEESI</sequence>
<evidence type="ECO:0000256" key="1">
    <source>
        <dbReference type="ARBA" id="ARBA00004651"/>
    </source>
</evidence>
<keyword evidence="13" id="KW-1185">Reference proteome</keyword>
<dbReference type="NCBIfam" id="TIGR02138">
    <property type="entry name" value="phosphate_pstC"/>
    <property type="match status" value="1"/>
</dbReference>
<feature type="domain" description="ABC transmembrane type-1" evidence="11">
    <location>
        <begin position="68"/>
        <end position="278"/>
    </location>
</feature>
<evidence type="ECO:0000256" key="2">
    <source>
        <dbReference type="ARBA" id="ARBA00007069"/>
    </source>
</evidence>
<feature type="transmembrane region" description="Helical" evidence="9">
    <location>
        <begin position="108"/>
        <end position="132"/>
    </location>
</feature>
<keyword evidence="8 9" id="KW-0472">Membrane</keyword>
<comment type="caution">
    <text evidence="12">The sequence shown here is derived from an EMBL/GenBank/DDBJ whole genome shotgun (WGS) entry which is preliminary data.</text>
</comment>
<dbReference type="Proteomes" id="UP000767291">
    <property type="component" value="Unassembled WGS sequence"/>
</dbReference>
<dbReference type="InterPro" id="IPR000515">
    <property type="entry name" value="MetI-like"/>
</dbReference>
<keyword evidence="6 9" id="KW-0812">Transmembrane</keyword>
<dbReference type="PROSITE" id="PS50928">
    <property type="entry name" value="ABC_TM1"/>
    <property type="match status" value="1"/>
</dbReference>
<evidence type="ECO:0000256" key="3">
    <source>
        <dbReference type="ARBA" id="ARBA00022448"/>
    </source>
</evidence>
<protein>
    <recommendedName>
        <fullName evidence="10">Phosphate transport system permease protein</fullName>
    </recommendedName>
</protein>
<accession>A0ABS4EER8</accession>